<sequence>MRRASSPGALFQGLLALTTTARRKAGRQGVSGFCLTPASREHGNTHRERSSALVGWTLAEPCCEAWSSAADTHTHTHTHSRHVAVVACVCAPGLIGLGQVSRLASHLDELPWFHWLYLLESSVAF</sequence>
<keyword evidence="2" id="KW-1185">Reference proteome</keyword>
<comment type="caution">
    <text evidence="1">The sequence shown here is derived from an EMBL/GenBank/DDBJ whole genome shotgun (WGS) entry which is preliminary data.</text>
</comment>
<dbReference type="RefSeq" id="XP_060303446.1">
    <property type="nucleotide sequence ID" value="XM_060446375.1"/>
</dbReference>
<dbReference type="AlphaFoldDB" id="A0AA40EAM3"/>
<proteinExistence type="predicted"/>
<dbReference type="EMBL" id="JAUIRO010000001">
    <property type="protein sequence ID" value="KAK0734569.1"/>
    <property type="molecule type" value="Genomic_DNA"/>
</dbReference>
<evidence type="ECO:0000313" key="2">
    <source>
        <dbReference type="Proteomes" id="UP001172101"/>
    </source>
</evidence>
<evidence type="ECO:0000313" key="1">
    <source>
        <dbReference type="EMBL" id="KAK0734569.1"/>
    </source>
</evidence>
<reference evidence="1" key="1">
    <citation type="submission" date="2023-06" db="EMBL/GenBank/DDBJ databases">
        <title>Genome-scale phylogeny and comparative genomics of the fungal order Sordariales.</title>
        <authorList>
            <consortium name="Lawrence Berkeley National Laboratory"/>
            <person name="Hensen N."/>
            <person name="Bonometti L."/>
            <person name="Westerberg I."/>
            <person name="Brannstrom I.O."/>
            <person name="Guillou S."/>
            <person name="Cros-Aarteil S."/>
            <person name="Calhoun S."/>
            <person name="Haridas S."/>
            <person name="Kuo A."/>
            <person name="Mondo S."/>
            <person name="Pangilinan J."/>
            <person name="Riley R."/>
            <person name="LaButti K."/>
            <person name="Andreopoulos B."/>
            <person name="Lipzen A."/>
            <person name="Chen C."/>
            <person name="Yanf M."/>
            <person name="Daum C."/>
            <person name="Ng V."/>
            <person name="Clum A."/>
            <person name="Steindorff A."/>
            <person name="Ohm R."/>
            <person name="Martin F."/>
            <person name="Silar P."/>
            <person name="Natvig D."/>
            <person name="Lalanne C."/>
            <person name="Gautier V."/>
            <person name="Ament-velasquez S.L."/>
            <person name="Kruys A."/>
            <person name="Hutchinson M.I."/>
            <person name="Powell A.J."/>
            <person name="Barry K."/>
            <person name="Miller A.N."/>
            <person name="Grigoriev I.V."/>
            <person name="Debuchy R."/>
            <person name="Gladieux P."/>
            <person name="Thoren M.H."/>
            <person name="Johannesson H."/>
        </authorList>
    </citation>
    <scope>NUCLEOTIDE SEQUENCE</scope>
    <source>
        <strain evidence="1">SMH2392-1A</strain>
    </source>
</reference>
<dbReference type="Proteomes" id="UP001172101">
    <property type="component" value="Unassembled WGS sequence"/>
</dbReference>
<dbReference type="GeneID" id="85329645"/>
<protein>
    <submittedName>
        <fullName evidence="1">Uncharacterized protein</fullName>
    </submittedName>
</protein>
<organism evidence="1 2">
    <name type="scientific">Lasiosphaeria miniovina</name>
    <dbReference type="NCBI Taxonomy" id="1954250"/>
    <lineage>
        <taxon>Eukaryota</taxon>
        <taxon>Fungi</taxon>
        <taxon>Dikarya</taxon>
        <taxon>Ascomycota</taxon>
        <taxon>Pezizomycotina</taxon>
        <taxon>Sordariomycetes</taxon>
        <taxon>Sordariomycetidae</taxon>
        <taxon>Sordariales</taxon>
        <taxon>Lasiosphaeriaceae</taxon>
        <taxon>Lasiosphaeria</taxon>
    </lineage>
</organism>
<gene>
    <name evidence="1" type="ORF">B0T26DRAFT_75951</name>
</gene>
<name>A0AA40EAM3_9PEZI</name>
<accession>A0AA40EAM3</accession>